<reference evidence="8 9" key="1">
    <citation type="submission" date="2016-03" db="EMBL/GenBank/DDBJ databases">
        <authorList>
            <person name="Devillers H."/>
        </authorList>
    </citation>
    <scope>NUCLEOTIDE SEQUENCE [LARGE SCALE GENOMIC DNA]</scope>
    <source>
        <strain evidence="8">CBS 6772</strain>
    </source>
</reference>
<dbReference type="GO" id="GO:0045893">
    <property type="term" value="P:positive regulation of DNA-templated transcription"/>
    <property type="evidence" value="ECO:0007669"/>
    <property type="project" value="TreeGrafter"/>
</dbReference>
<dbReference type="OMA" id="WCPPYSS"/>
<evidence type="ECO:0000256" key="1">
    <source>
        <dbReference type="ARBA" id="ARBA00004123"/>
    </source>
</evidence>
<comment type="subcellular location">
    <subcellularLocation>
        <location evidence="1">Nucleus</location>
    </subcellularLocation>
</comment>
<dbReference type="EMBL" id="LT598486">
    <property type="protein sequence ID" value="SCW03387.1"/>
    <property type="molecule type" value="Genomic_DNA"/>
</dbReference>
<dbReference type="GO" id="GO:0048188">
    <property type="term" value="C:Set1C/COMPASS complex"/>
    <property type="evidence" value="ECO:0007669"/>
    <property type="project" value="InterPro"/>
</dbReference>
<evidence type="ECO:0000313" key="9">
    <source>
        <dbReference type="Proteomes" id="UP000190831"/>
    </source>
</evidence>
<evidence type="ECO:0000256" key="6">
    <source>
        <dbReference type="PROSITE-ProRule" id="PRU00146"/>
    </source>
</evidence>
<dbReference type="CDD" id="cd16039">
    <property type="entry name" value="PHD_SPP1"/>
    <property type="match status" value="1"/>
</dbReference>
<dbReference type="SMART" id="SM00249">
    <property type="entry name" value="PHD"/>
    <property type="match status" value="1"/>
</dbReference>
<keyword evidence="9" id="KW-1185">Reference proteome</keyword>
<keyword evidence="3 6" id="KW-0863">Zinc-finger</keyword>
<keyword evidence="4" id="KW-0862">Zinc</keyword>
<evidence type="ECO:0000256" key="5">
    <source>
        <dbReference type="ARBA" id="ARBA00023242"/>
    </source>
</evidence>
<name>A0A1G4MHW8_LACFM</name>
<keyword evidence="5" id="KW-0539">Nucleus</keyword>
<dbReference type="InterPro" id="IPR011011">
    <property type="entry name" value="Znf_FYVE_PHD"/>
</dbReference>
<accession>A0A1G4MHW8</accession>
<organism evidence="8 9">
    <name type="scientific">Lachancea fermentati</name>
    <name type="common">Zygosaccharomyces fermentati</name>
    <dbReference type="NCBI Taxonomy" id="4955"/>
    <lineage>
        <taxon>Eukaryota</taxon>
        <taxon>Fungi</taxon>
        <taxon>Dikarya</taxon>
        <taxon>Ascomycota</taxon>
        <taxon>Saccharomycotina</taxon>
        <taxon>Saccharomycetes</taxon>
        <taxon>Saccharomycetales</taxon>
        <taxon>Saccharomycetaceae</taxon>
        <taxon>Lachancea</taxon>
    </lineage>
</organism>
<keyword evidence="2" id="KW-0479">Metal-binding</keyword>
<dbReference type="PROSITE" id="PS01359">
    <property type="entry name" value="ZF_PHD_1"/>
    <property type="match status" value="1"/>
</dbReference>
<dbReference type="Gene3D" id="3.30.40.10">
    <property type="entry name" value="Zinc/RING finger domain, C3HC4 (zinc finger)"/>
    <property type="match status" value="1"/>
</dbReference>
<dbReference type="AlphaFoldDB" id="A0A1G4MHW8"/>
<evidence type="ECO:0000256" key="4">
    <source>
        <dbReference type="ARBA" id="ARBA00022833"/>
    </source>
</evidence>
<dbReference type="STRING" id="4955.A0A1G4MHW8"/>
<dbReference type="InterPro" id="IPR019786">
    <property type="entry name" value="Zinc_finger_PHD-type_CS"/>
</dbReference>
<dbReference type="PANTHER" id="PTHR46174">
    <property type="entry name" value="CXXC-TYPE ZINC FINGER PROTEIN 1"/>
    <property type="match status" value="1"/>
</dbReference>
<evidence type="ECO:0000259" key="7">
    <source>
        <dbReference type="PROSITE" id="PS50016"/>
    </source>
</evidence>
<dbReference type="InterPro" id="IPR037869">
    <property type="entry name" value="Spp1/CFP1"/>
</dbReference>
<dbReference type="InterPro" id="IPR013083">
    <property type="entry name" value="Znf_RING/FYVE/PHD"/>
</dbReference>
<feature type="domain" description="PHD-type" evidence="7">
    <location>
        <begin position="23"/>
        <end position="73"/>
    </location>
</feature>
<evidence type="ECO:0000256" key="3">
    <source>
        <dbReference type="ARBA" id="ARBA00022771"/>
    </source>
</evidence>
<proteinExistence type="predicted"/>
<dbReference type="Proteomes" id="UP000190831">
    <property type="component" value="Chromosome G"/>
</dbReference>
<protein>
    <submittedName>
        <fullName evidence="8">LAFE_0G09296g1_1</fullName>
    </submittedName>
</protein>
<dbReference type="InterPro" id="IPR001965">
    <property type="entry name" value="Znf_PHD"/>
</dbReference>
<evidence type="ECO:0000256" key="2">
    <source>
        <dbReference type="ARBA" id="ARBA00022723"/>
    </source>
</evidence>
<evidence type="ECO:0000313" key="8">
    <source>
        <dbReference type="EMBL" id="SCW03387.1"/>
    </source>
</evidence>
<dbReference type="PROSITE" id="PS50016">
    <property type="entry name" value="ZF_PHD_2"/>
    <property type="match status" value="1"/>
</dbReference>
<dbReference type="PANTHER" id="PTHR46174:SF1">
    <property type="entry name" value="CXXC-TYPE ZINC FINGER PROTEIN 1"/>
    <property type="match status" value="1"/>
</dbReference>
<dbReference type="GO" id="GO:0008270">
    <property type="term" value="F:zinc ion binding"/>
    <property type="evidence" value="ECO:0007669"/>
    <property type="project" value="UniProtKB-KW"/>
</dbReference>
<dbReference type="InterPro" id="IPR019787">
    <property type="entry name" value="Znf_PHD-finger"/>
</dbReference>
<dbReference type="OrthoDB" id="436852at2759"/>
<sequence length="347" mass="40070">MNELPEWCPPYSSQKRDISTNEEVYCICKKPDGGELMVGCDGCDDWFHFSCLKISSNYKELVFSFFCPYCQAGITGPGSLSSGNLPKTIWKRKCRLHSCYKPCSENSKYCSEQHAEEYIGGVLRRVESKERNSVSLTRQMLEAGDLSKIQLLGKQGIPPATREQNSDLYDSLIGRDKKLKELREEQEIIAKKEMPRIEQEMKALKEYSEWLKAVNSRLFDSVEEAVSRKSQKKKKALKRKSICGYRSQLTIPCSVEDFSAQFQEDVEELHDICCRMRCSRHQDWAGTMQDALQFQIESFETSSQRLALLVKIREDQLNSQFHEQMQRTADLQHAPRTEERVQVAQLT</sequence>
<gene>
    <name evidence="8" type="ORF">LAFE_0G09296G</name>
</gene>
<dbReference type="Pfam" id="PF00628">
    <property type="entry name" value="PHD"/>
    <property type="match status" value="1"/>
</dbReference>
<dbReference type="SUPFAM" id="SSF57903">
    <property type="entry name" value="FYVE/PHD zinc finger"/>
    <property type="match status" value="1"/>
</dbReference>